<keyword evidence="2" id="KW-0472">Membrane</keyword>
<accession>A0A3P1WPA8</accession>
<feature type="domain" description="DUF8175" evidence="3">
    <location>
        <begin position="62"/>
        <end position="255"/>
    </location>
</feature>
<sequence>MDEQKPKTSKWMVSSMVIVAAIVALAVFVIVSNLGARTEPAANTPTTTTPASATSLAGEPTTSTPPTQSSADGGASFCGLTAVEMNGTLTEAPAATWEVLGTTYVPSVDGHGPGKIDDDGYRHCYARTPTGALLAITNYEAIPQLQSDALNEKFIRTGIAPGPGRDAALEKLKHATNEPSESGERQTFQTIGFRILSYDGNSALVETVSRSNRGYKMAWAAHLIWAEGDWKLVPSDEGEDLTEPTIISTLDGYTPWNA</sequence>
<dbReference type="InterPro" id="IPR058488">
    <property type="entry name" value="DUF8175"/>
</dbReference>
<organism evidence="4 5">
    <name type="scientific">Arachnia propionica</name>
    <dbReference type="NCBI Taxonomy" id="1750"/>
    <lineage>
        <taxon>Bacteria</taxon>
        <taxon>Bacillati</taxon>
        <taxon>Actinomycetota</taxon>
        <taxon>Actinomycetes</taxon>
        <taxon>Propionibacteriales</taxon>
        <taxon>Propionibacteriaceae</taxon>
        <taxon>Arachnia</taxon>
    </lineage>
</organism>
<dbReference type="EMBL" id="RQYT01000058">
    <property type="protein sequence ID" value="RRD47668.1"/>
    <property type="molecule type" value="Genomic_DNA"/>
</dbReference>
<evidence type="ECO:0000259" key="3">
    <source>
        <dbReference type="Pfam" id="PF26526"/>
    </source>
</evidence>
<keyword evidence="2" id="KW-1133">Transmembrane helix</keyword>
<evidence type="ECO:0000256" key="2">
    <source>
        <dbReference type="SAM" id="Phobius"/>
    </source>
</evidence>
<dbReference type="AlphaFoldDB" id="A0A3P1WPA8"/>
<dbReference type="Pfam" id="PF26526">
    <property type="entry name" value="DUF8175"/>
    <property type="match status" value="1"/>
</dbReference>
<dbReference type="Proteomes" id="UP000280935">
    <property type="component" value="Unassembled WGS sequence"/>
</dbReference>
<evidence type="ECO:0000256" key="1">
    <source>
        <dbReference type="SAM" id="MobiDB-lite"/>
    </source>
</evidence>
<reference evidence="4 5" key="1">
    <citation type="submission" date="2018-11" db="EMBL/GenBank/DDBJ databases">
        <title>Genomes From Bacteria Associated with the Canine Oral Cavity: a Test Case for Automated Genome-Based Taxonomic Assignment.</title>
        <authorList>
            <person name="Coil D.A."/>
            <person name="Jospin G."/>
            <person name="Darling A.E."/>
            <person name="Wallis C."/>
            <person name="Davis I.J."/>
            <person name="Harris S."/>
            <person name="Eisen J.A."/>
            <person name="Holcombe L.J."/>
            <person name="O'Flynn C."/>
        </authorList>
    </citation>
    <scope>NUCLEOTIDE SEQUENCE [LARGE SCALE GENOMIC DNA]</scope>
    <source>
        <strain evidence="4 5">OH2822_COT-296</strain>
    </source>
</reference>
<evidence type="ECO:0000313" key="4">
    <source>
        <dbReference type="EMBL" id="RRD47668.1"/>
    </source>
</evidence>
<protein>
    <recommendedName>
        <fullName evidence="3">DUF8175 domain-containing protein</fullName>
    </recommendedName>
</protein>
<proteinExistence type="predicted"/>
<name>A0A3P1WPA8_9ACTN</name>
<comment type="caution">
    <text evidence="4">The sequence shown here is derived from an EMBL/GenBank/DDBJ whole genome shotgun (WGS) entry which is preliminary data.</text>
</comment>
<feature type="region of interest" description="Disordered" evidence="1">
    <location>
        <begin position="39"/>
        <end position="75"/>
    </location>
</feature>
<feature type="transmembrane region" description="Helical" evidence="2">
    <location>
        <begin position="12"/>
        <end position="31"/>
    </location>
</feature>
<keyword evidence="2" id="KW-0812">Transmembrane</keyword>
<feature type="compositionally biased region" description="Low complexity" evidence="1">
    <location>
        <begin position="39"/>
        <end position="70"/>
    </location>
</feature>
<gene>
    <name evidence="4" type="ORF">EII35_14575</name>
</gene>
<dbReference type="RefSeq" id="WP_125229189.1">
    <property type="nucleotide sequence ID" value="NZ_RQYT01000058.1"/>
</dbReference>
<evidence type="ECO:0000313" key="5">
    <source>
        <dbReference type="Proteomes" id="UP000280935"/>
    </source>
</evidence>